<keyword evidence="5" id="KW-0460">Magnesium</keyword>
<dbReference type="Pfam" id="PF00348">
    <property type="entry name" value="polyprenyl_synt"/>
    <property type="match status" value="1"/>
</dbReference>
<dbReference type="KEGG" id="lack:FLP15_08140"/>
<sequence>MDVKNTIWKDYPVLGKQLSKVQKLMKSQISIKNESIKSAIFDIFDAGGKMLRPAYLLLFADFTELDEKEKLALAASVEMLHTATLVHDDVVDKATTRRGVATISAKYGSEVAVYAGDYLFVAVFKLMSEYSLELTNLTKNLGSIERLLGGELGQLNKHFDLEQSLEDYIENISGKTGELFAMSASIAPLIAKKNRLSNLSYKIGMNIGIAFQIMDDYLDYASTSGVLGKPVLEDIRQGIYSAPVLFALREDFNQVSVWIKDENFEAVDKFIKNSQALIETKNLAKSYTTAALELIEKLPKSENREMIKEITRKLLERTL</sequence>
<reference evidence="7 8" key="1">
    <citation type="submission" date="2019-07" db="EMBL/GenBank/DDBJ databases">
        <title>Genome sequencing of KACC 19320.</title>
        <authorList>
            <person name="Heo J."/>
            <person name="Kim S.-J."/>
            <person name="Kim J.-S."/>
            <person name="Hong S.-B."/>
            <person name="Kwon S.-W."/>
        </authorList>
    </citation>
    <scope>NUCLEOTIDE SEQUENCE [LARGE SCALE GENOMIC DNA]</scope>
    <source>
        <strain evidence="7 8">KACC 19320</strain>
    </source>
</reference>
<accession>A0A514Z969</accession>
<protein>
    <submittedName>
        <fullName evidence="7">Polyprenyl synthetase family protein</fullName>
    </submittedName>
</protein>
<dbReference type="GO" id="GO:0008299">
    <property type="term" value="P:isoprenoid biosynthetic process"/>
    <property type="evidence" value="ECO:0007669"/>
    <property type="project" value="InterPro"/>
</dbReference>
<dbReference type="EMBL" id="CP041356">
    <property type="protein sequence ID" value="QDK71124.1"/>
    <property type="molecule type" value="Genomic_DNA"/>
</dbReference>
<dbReference type="PROSITE" id="PS00723">
    <property type="entry name" value="POLYPRENYL_SYNTHASE_1"/>
    <property type="match status" value="1"/>
</dbReference>
<evidence type="ECO:0000313" key="7">
    <source>
        <dbReference type="EMBL" id="QDK71124.1"/>
    </source>
</evidence>
<dbReference type="AlphaFoldDB" id="A0A514Z969"/>
<evidence type="ECO:0000313" key="8">
    <source>
        <dbReference type="Proteomes" id="UP000315128"/>
    </source>
</evidence>
<dbReference type="Proteomes" id="UP000315128">
    <property type="component" value="Chromosome"/>
</dbReference>
<keyword evidence="4" id="KW-0479">Metal-binding</keyword>
<dbReference type="GO" id="GO:0046872">
    <property type="term" value="F:metal ion binding"/>
    <property type="evidence" value="ECO:0007669"/>
    <property type="project" value="UniProtKB-KW"/>
</dbReference>
<gene>
    <name evidence="7" type="ORF">FLP15_08140</name>
</gene>
<dbReference type="SUPFAM" id="SSF48576">
    <property type="entry name" value="Terpenoid synthases"/>
    <property type="match status" value="1"/>
</dbReference>
<dbReference type="GO" id="GO:0004659">
    <property type="term" value="F:prenyltransferase activity"/>
    <property type="evidence" value="ECO:0007669"/>
    <property type="project" value="InterPro"/>
</dbReference>
<dbReference type="CDD" id="cd00685">
    <property type="entry name" value="Trans_IPPS_HT"/>
    <property type="match status" value="1"/>
</dbReference>
<evidence type="ECO:0000256" key="3">
    <source>
        <dbReference type="ARBA" id="ARBA00022679"/>
    </source>
</evidence>
<evidence type="ECO:0000256" key="5">
    <source>
        <dbReference type="ARBA" id="ARBA00022842"/>
    </source>
</evidence>
<dbReference type="PROSITE" id="PS00444">
    <property type="entry name" value="POLYPRENYL_SYNTHASE_2"/>
    <property type="match status" value="1"/>
</dbReference>
<dbReference type="RefSeq" id="WP_142766690.1">
    <property type="nucleotide sequence ID" value="NZ_CP041356.1"/>
</dbReference>
<name>A0A514Z969_9LACT</name>
<evidence type="ECO:0000256" key="2">
    <source>
        <dbReference type="ARBA" id="ARBA00006706"/>
    </source>
</evidence>
<dbReference type="PANTHER" id="PTHR12001:SF69">
    <property type="entry name" value="ALL TRANS-POLYPRENYL-DIPHOSPHATE SYNTHASE PDSS1"/>
    <property type="match status" value="1"/>
</dbReference>
<dbReference type="OrthoDB" id="9805316at2"/>
<organism evidence="7 8">
    <name type="scientific">Lactococcus protaetiae</name>
    <dbReference type="NCBI Taxonomy" id="2592653"/>
    <lineage>
        <taxon>Bacteria</taxon>
        <taxon>Bacillati</taxon>
        <taxon>Bacillota</taxon>
        <taxon>Bacilli</taxon>
        <taxon>Lactobacillales</taxon>
        <taxon>Streptococcaceae</taxon>
        <taxon>Lactococcus</taxon>
    </lineage>
</organism>
<dbReference type="InterPro" id="IPR000092">
    <property type="entry name" value="Polyprenyl_synt"/>
</dbReference>
<evidence type="ECO:0000256" key="1">
    <source>
        <dbReference type="ARBA" id="ARBA00001946"/>
    </source>
</evidence>
<evidence type="ECO:0000256" key="4">
    <source>
        <dbReference type="ARBA" id="ARBA00022723"/>
    </source>
</evidence>
<keyword evidence="8" id="KW-1185">Reference proteome</keyword>
<comment type="cofactor">
    <cofactor evidence="1">
        <name>Mg(2+)</name>
        <dbReference type="ChEBI" id="CHEBI:18420"/>
    </cofactor>
</comment>
<evidence type="ECO:0000256" key="6">
    <source>
        <dbReference type="RuleBase" id="RU004466"/>
    </source>
</evidence>
<dbReference type="SFLD" id="SFLDS00005">
    <property type="entry name" value="Isoprenoid_Synthase_Type_I"/>
    <property type="match status" value="1"/>
</dbReference>
<dbReference type="InterPro" id="IPR033749">
    <property type="entry name" value="Polyprenyl_synt_CS"/>
</dbReference>
<dbReference type="Gene3D" id="1.10.600.10">
    <property type="entry name" value="Farnesyl Diphosphate Synthase"/>
    <property type="match status" value="1"/>
</dbReference>
<dbReference type="PANTHER" id="PTHR12001">
    <property type="entry name" value="GERANYLGERANYL PYROPHOSPHATE SYNTHASE"/>
    <property type="match status" value="1"/>
</dbReference>
<comment type="similarity">
    <text evidence="2 6">Belongs to the FPP/GGPP synthase family.</text>
</comment>
<keyword evidence="3 6" id="KW-0808">Transferase</keyword>
<proteinExistence type="inferred from homology"/>
<dbReference type="InterPro" id="IPR008949">
    <property type="entry name" value="Isoprenoid_synthase_dom_sf"/>
</dbReference>